<dbReference type="InterPro" id="IPR016147">
    <property type="entry name" value="Pili_assmbl_chaperone_N"/>
</dbReference>
<evidence type="ECO:0000259" key="2">
    <source>
        <dbReference type="Pfam" id="PF00345"/>
    </source>
</evidence>
<dbReference type="SUPFAM" id="SSF49354">
    <property type="entry name" value="PapD-like"/>
    <property type="match status" value="1"/>
</dbReference>
<dbReference type="Gene3D" id="2.60.40.10">
    <property type="entry name" value="Immunoglobulins"/>
    <property type="match status" value="1"/>
</dbReference>
<feature type="signal peptide" evidence="1">
    <location>
        <begin position="1"/>
        <end position="27"/>
    </location>
</feature>
<proteinExistence type="predicted"/>
<keyword evidence="4" id="KW-1185">Reference proteome</keyword>
<dbReference type="InterPro" id="IPR013783">
    <property type="entry name" value="Ig-like_fold"/>
</dbReference>
<organism evidence="3 4">
    <name type="scientific">Candidatus Sulfobium mesophilum</name>
    <dbReference type="NCBI Taxonomy" id="2016548"/>
    <lineage>
        <taxon>Bacteria</taxon>
        <taxon>Pseudomonadati</taxon>
        <taxon>Nitrospirota</taxon>
        <taxon>Nitrospiria</taxon>
        <taxon>Nitrospirales</taxon>
        <taxon>Nitrospiraceae</taxon>
        <taxon>Candidatus Sulfobium</taxon>
    </lineage>
</organism>
<evidence type="ECO:0000313" key="3">
    <source>
        <dbReference type="EMBL" id="SPQ00600.1"/>
    </source>
</evidence>
<dbReference type="AlphaFoldDB" id="A0A2U3QGX2"/>
<evidence type="ECO:0000256" key="1">
    <source>
        <dbReference type="SAM" id="SignalP"/>
    </source>
</evidence>
<accession>A0A2U3QGX2</accession>
<sequence>MSAMRTIVAVLGMFLFSLCITPGSALSADFTVNPVNLFFAAKQRTSLLTIMNNAESPLTLQVTTVAWTQDDEGKDVYSPTEDVIVFPKIFTVEKGQQRLVRIGVKVSPVSSERTFRVYMEEVRPSQEEEFRGAMLTTLTKVGIPVFISPVKTLPEGKIEKAVISKGALSFSIVNRGNVHFMLRGVKVEGFDKGGTQVFRKDFGGWYVLSDRIKKFNTEVPIETCLKVDTIKIEVATDILSLRESLSVLPEMCSP</sequence>
<feature type="domain" description="Pili assembly chaperone N-terminal" evidence="2">
    <location>
        <begin position="30"/>
        <end position="150"/>
    </location>
</feature>
<gene>
    <name evidence="3" type="ORF">NBG4_290017</name>
</gene>
<dbReference type="PANTHER" id="PTHR30251:SF4">
    <property type="entry name" value="SLR1668 PROTEIN"/>
    <property type="match status" value="1"/>
</dbReference>
<keyword evidence="1" id="KW-0732">Signal</keyword>
<dbReference type="GO" id="GO:0030288">
    <property type="term" value="C:outer membrane-bounded periplasmic space"/>
    <property type="evidence" value="ECO:0007669"/>
    <property type="project" value="InterPro"/>
</dbReference>
<name>A0A2U3QGX2_9BACT</name>
<dbReference type="Proteomes" id="UP000245125">
    <property type="component" value="Unassembled WGS sequence"/>
</dbReference>
<dbReference type="EMBL" id="OUUY01000074">
    <property type="protein sequence ID" value="SPQ00600.1"/>
    <property type="molecule type" value="Genomic_DNA"/>
</dbReference>
<protein>
    <submittedName>
        <fullName evidence="3">Putative Sigma-fimbria biogenesis chaperone protein</fullName>
    </submittedName>
</protein>
<dbReference type="OrthoDB" id="511700at2"/>
<evidence type="ECO:0000313" key="4">
    <source>
        <dbReference type="Proteomes" id="UP000245125"/>
    </source>
</evidence>
<dbReference type="Pfam" id="PF00345">
    <property type="entry name" value="PapD_N"/>
    <property type="match status" value="1"/>
</dbReference>
<dbReference type="GO" id="GO:0071555">
    <property type="term" value="P:cell wall organization"/>
    <property type="evidence" value="ECO:0007669"/>
    <property type="project" value="InterPro"/>
</dbReference>
<dbReference type="InterPro" id="IPR050643">
    <property type="entry name" value="Periplasmic_pilus_chap"/>
</dbReference>
<dbReference type="InterPro" id="IPR008962">
    <property type="entry name" value="PapD-like_sf"/>
</dbReference>
<reference evidence="4" key="1">
    <citation type="submission" date="2018-03" db="EMBL/GenBank/DDBJ databases">
        <authorList>
            <person name="Zecchin S."/>
        </authorList>
    </citation>
    <scope>NUCLEOTIDE SEQUENCE [LARGE SCALE GENOMIC DNA]</scope>
</reference>
<dbReference type="PANTHER" id="PTHR30251">
    <property type="entry name" value="PILUS ASSEMBLY CHAPERONE"/>
    <property type="match status" value="1"/>
</dbReference>
<feature type="chain" id="PRO_5015521252" evidence="1">
    <location>
        <begin position="28"/>
        <end position="254"/>
    </location>
</feature>